<keyword evidence="2 10" id="KW-0444">Lipid biosynthesis</keyword>
<feature type="binding site" evidence="10">
    <location>
        <position position="195"/>
    </location>
    <ligand>
        <name>substrate</name>
    </ligand>
</feature>
<comment type="function">
    <text evidence="10">Hydrolyzes the pyrophosphate bond of UDP-2,3-diacylglucosamine to yield 2,3-diacylglucosamine 1-phosphate (lipid X) and UMP by catalyzing the attack of water at the alpha-P atom. Involved in the biosynthesis of lipid A, a phosphorylated glycolipid that anchors the lipopolysaccharide to the outer membrane of the cell.</text>
</comment>
<keyword evidence="5 10" id="KW-0479">Metal-binding</keyword>
<feature type="binding site" evidence="10">
    <location>
        <position position="8"/>
    </location>
    <ligand>
        <name>Mn(2+)</name>
        <dbReference type="ChEBI" id="CHEBI:29035"/>
        <label>1</label>
    </ligand>
</feature>
<dbReference type="PANTHER" id="PTHR34990">
    <property type="entry name" value="UDP-2,3-DIACYLGLUCOSAMINE HYDROLASE-RELATED"/>
    <property type="match status" value="1"/>
</dbReference>
<proteinExistence type="inferred from homology"/>
<feature type="binding site" evidence="10">
    <location>
        <position position="197"/>
    </location>
    <ligand>
        <name>Mn(2+)</name>
        <dbReference type="ChEBI" id="CHEBI:29035"/>
        <label>1</label>
    </ligand>
</feature>
<dbReference type="GO" id="GO:0009245">
    <property type="term" value="P:lipid A biosynthetic process"/>
    <property type="evidence" value="ECO:0007669"/>
    <property type="project" value="UniProtKB-UniRule"/>
</dbReference>
<feature type="binding site" evidence="10">
    <location>
        <position position="160"/>
    </location>
    <ligand>
        <name>substrate</name>
    </ligand>
</feature>
<comment type="pathway">
    <text evidence="10">Glycolipid biosynthesis; lipid IV(A) biosynthesis; lipid IV(A) from (3R)-3-hydroxytetradecanoyl-[acyl-carrier-protein] and UDP-N-acetyl-alpha-D-glucosamine: step 4/6.</text>
</comment>
<dbReference type="PANTHER" id="PTHR34990:SF1">
    <property type="entry name" value="UDP-2,3-DIACYLGLUCOSAMINE HYDROLASE"/>
    <property type="match status" value="1"/>
</dbReference>
<evidence type="ECO:0000256" key="9">
    <source>
        <dbReference type="ARBA" id="ARBA00023211"/>
    </source>
</evidence>
<gene>
    <name evidence="10" type="primary">lpxH</name>
    <name evidence="12" type="ORF">QS748_07135</name>
</gene>
<comment type="catalytic activity">
    <reaction evidence="10">
        <text>UDP-2-N,3-O-bis[(3R)-3-hydroxytetradecanoyl]-alpha-D-glucosamine + H2O = 2-N,3-O-bis[(3R)-3-hydroxytetradecanoyl]-alpha-D-glucosaminyl 1-phosphate + UMP + 2 H(+)</text>
        <dbReference type="Rhea" id="RHEA:25213"/>
        <dbReference type="ChEBI" id="CHEBI:15377"/>
        <dbReference type="ChEBI" id="CHEBI:15378"/>
        <dbReference type="ChEBI" id="CHEBI:57865"/>
        <dbReference type="ChEBI" id="CHEBI:57957"/>
        <dbReference type="ChEBI" id="CHEBI:78847"/>
        <dbReference type="EC" id="3.6.1.54"/>
    </reaction>
</comment>
<comment type="subcellular location">
    <subcellularLocation>
        <location evidence="10">Cell inner membrane</location>
        <topology evidence="10">Peripheral membrane protein</topology>
        <orientation evidence="10">Cytoplasmic side</orientation>
    </subcellularLocation>
</comment>
<reference evidence="12 13" key="1">
    <citation type="journal article" date="2023" name="bioRxiv">
        <title>An intranuclear bacterial parasite of deep-sea mussels expresses apoptosis inhibitors acquired from its host.</title>
        <authorList>
            <person name="Gonzalez Porras M.A."/>
            <person name="Assie A."/>
            <person name="Tietjen M."/>
            <person name="Violette M."/>
            <person name="Kleiner M."/>
            <person name="Gruber-Vodicka H."/>
            <person name="Dubilier N."/>
            <person name="Leisch N."/>
        </authorList>
    </citation>
    <scope>NUCLEOTIDE SEQUENCE [LARGE SCALE GENOMIC DNA]</scope>
    <source>
        <strain evidence="12">IAP13</strain>
    </source>
</reference>
<keyword evidence="9 10" id="KW-0464">Manganese</keyword>
<evidence type="ECO:0000256" key="8">
    <source>
        <dbReference type="ARBA" id="ARBA00023136"/>
    </source>
</evidence>
<feature type="binding site" evidence="10">
    <location>
        <position position="10"/>
    </location>
    <ligand>
        <name>Mn(2+)</name>
        <dbReference type="ChEBI" id="CHEBI:29035"/>
        <label>1</label>
    </ligand>
</feature>
<feature type="binding site" evidence="10">
    <location>
        <position position="164"/>
    </location>
    <ligand>
        <name>substrate</name>
    </ligand>
</feature>
<dbReference type="Pfam" id="PF00149">
    <property type="entry name" value="Metallophos"/>
    <property type="match status" value="1"/>
</dbReference>
<evidence type="ECO:0000313" key="12">
    <source>
        <dbReference type="EMBL" id="MDP0588964.1"/>
    </source>
</evidence>
<comment type="caution">
    <text evidence="12">The sequence shown here is derived from an EMBL/GenBank/DDBJ whole genome shotgun (WGS) entry which is preliminary data.</text>
</comment>
<dbReference type="SUPFAM" id="SSF56300">
    <property type="entry name" value="Metallo-dependent phosphatases"/>
    <property type="match status" value="1"/>
</dbReference>
<name>A0AA90NR25_9GAMM</name>
<dbReference type="GO" id="GO:0030145">
    <property type="term" value="F:manganese ion binding"/>
    <property type="evidence" value="ECO:0007669"/>
    <property type="project" value="UniProtKB-UniRule"/>
</dbReference>
<accession>A0AA90NR25</accession>
<feature type="binding site" evidence="10">
    <location>
        <position position="41"/>
    </location>
    <ligand>
        <name>Mn(2+)</name>
        <dbReference type="ChEBI" id="CHEBI:29035"/>
        <label>2</label>
    </ligand>
</feature>
<keyword evidence="3 10" id="KW-0997">Cell inner membrane</keyword>
<dbReference type="CDD" id="cd07398">
    <property type="entry name" value="MPP_YbbF-LpxH"/>
    <property type="match status" value="1"/>
</dbReference>
<evidence type="ECO:0000259" key="11">
    <source>
        <dbReference type="Pfam" id="PF00149"/>
    </source>
</evidence>
<keyword evidence="1 10" id="KW-1003">Cell membrane</keyword>
<feature type="binding site" evidence="10">
    <location>
        <position position="122"/>
    </location>
    <ligand>
        <name>substrate</name>
    </ligand>
</feature>
<evidence type="ECO:0000313" key="13">
    <source>
        <dbReference type="Proteomes" id="UP001178148"/>
    </source>
</evidence>
<evidence type="ECO:0000256" key="6">
    <source>
        <dbReference type="ARBA" id="ARBA00022801"/>
    </source>
</evidence>
<feature type="binding site" evidence="10">
    <location>
        <begin position="79"/>
        <end position="80"/>
    </location>
    <ligand>
        <name>substrate</name>
    </ligand>
</feature>
<evidence type="ECO:0000256" key="1">
    <source>
        <dbReference type="ARBA" id="ARBA00022475"/>
    </source>
</evidence>
<evidence type="ECO:0000256" key="3">
    <source>
        <dbReference type="ARBA" id="ARBA00022519"/>
    </source>
</evidence>
<keyword evidence="7 10" id="KW-0443">Lipid metabolism</keyword>
<feature type="binding site" evidence="10">
    <location>
        <position position="114"/>
    </location>
    <ligand>
        <name>Mn(2+)</name>
        <dbReference type="ChEBI" id="CHEBI:29035"/>
        <label>2</label>
    </ligand>
</feature>
<dbReference type="Gene3D" id="3.60.21.10">
    <property type="match status" value="1"/>
</dbReference>
<evidence type="ECO:0000256" key="10">
    <source>
        <dbReference type="HAMAP-Rule" id="MF_00575"/>
    </source>
</evidence>
<evidence type="ECO:0000256" key="2">
    <source>
        <dbReference type="ARBA" id="ARBA00022516"/>
    </source>
</evidence>
<feature type="binding site" evidence="10">
    <location>
        <position position="41"/>
    </location>
    <ligand>
        <name>Mn(2+)</name>
        <dbReference type="ChEBI" id="CHEBI:29035"/>
        <label>1</label>
    </ligand>
</feature>
<evidence type="ECO:0000256" key="7">
    <source>
        <dbReference type="ARBA" id="ARBA00023098"/>
    </source>
</evidence>
<dbReference type="InterPro" id="IPR043461">
    <property type="entry name" value="LpxH-like"/>
</dbReference>
<dbReference type="EC" id="3.6.1.54" evidence="10"/>
<keyword evidence="13" id="KW-1185">Reference proteome</keyword>
<feature type="binding site" evidence="10">
    <location>
        <position position="79"/>
    </location>
    <ligand>
        <name>Mn(2+)</name>
        <dbReference type="ChEBI" id="CHEBI:29035"/>
        <label>2</label>
    </ligand>
</feature>
<dbReference type="InterPro" id="IPR029052">
    <property type="entry name" value="Metallo-depent_PP-like"/>
</dbReference>
<feature type="binding site" evidence="10">
    <location>
        <position position="167"/>
    </location>
    <ligand>
        <name>substrate</name>
    </ligand>
</feature>
<dbReference type="Proteomes" id="UP001178148">
    <property type="component" value="Unassembled WGS sequence"/>
</dbReference>
<dbReference type="GO" id="GO:0019897">
    <property type="term" value="C:extrinsic component of plasma membrane"/>
    <property type="evidence" value="ECO:0007669"/>
    <property type="project" value="UniProtKB-UniRule"/>
</dbReference>
<feature type="binding site" evidence="10">
    <location>
        <position position="195"/>
    </location>
    <ligand>
        <name>Mn(2+)</name>
        <dbReference type="ChEBI" id="CHEBI:29035"/>
        <label>2</label>
    </ligand>
</feature>
<keyword evidence="4 10" id="KW-0441">Lipid A biosynthesis</keyword>
<dbReference type="InterPro" id="IPR004843">
    <property type="entry name" value="Calcineurin-like_PHP"/>
</dbReference>
<keyword evidence="8 10" id="KW-0472">Membrane</keyword>
<sequence>MQALLISDLHLTPLRPAIAQAFLSFLKKQAVFSRQLYILGDFFEYWVGDDAMEPFHENIASSLKEYSRAGHDIYIMPGNRDFAIGQQFLKQAGAQWLSDPTLLTINGEKVLLLHGDSLCTEDIHYLRYRKIIRNPLIMALLQLTPLSFRKKLCHKIQKDSLQAKTKKKLAIMDVTENEVIRVMNHYNVNIMIHGHTHRPTIHDMHLSNGSPAKRYVLGDWESKGWFIRTDNIPFTLESFDISQYN</sequence>
<organism evidence="12 13">
    <name type="scientific">Candidatus Endonucleibacter bathymodioli</name>
    <dbReference type="NCBI Taxonomy" id="539814"/>
    <lineage>
        <taxon>Bacteria</taxon>
        <taxon>Pseudomonadati</taxon>
        <taxon>Pseudomonadota</taxon>
        <taxon>Gammaproteobacteria</taxon>
        <taxon>Oceanospirillales</taxon>
        <taxon>Endozoicomonadaceae</taxon>
        <taxon>Candidatus Endonucleibacter</taxon>
    </lineage>
</organism>
<dbReference type="NCBIfam" id="TIGR01854">
    <property type="entry name" value="lipid_A_lpxH"/>
    <property type="match status" value="1"/>
</dbReference>
<dbReference type="InterPro" id="IPR010138">
    <property type="entry name" value="UDP-diacylglucosamine_Hdrlase"/>
</dbReference>
<comment type="cofactor">
    <cofactor evidence="10">
        <name>Mn(2+)</name>
        <dbReference type="ChEBI" id="CHEBI:29035"/>
    </cofactor>
    <text evidence="10">Binds 2 Mn(2+) ions per subunit in a binuclear metal center.</text>
</comment>
<dbReference type="AlphaFoldDB" id="A0AA90NR25"/>
<feature type="domain" description="Calcineurin-like phosphoesterase" evidence="11">
    <location>
        <begin position="3"/>
        <end position="199"/>
    </location>
</feature>
<dbReference type="GO" id="GO:0005737">
    <property type="term" value="C:cytoplasm"/>
    <property type="evidence" value="ECO:0007669"/>
    <property type="project" value="InterPro"/>
</dbReference>
<dbReference type="GO" id="GO:0008758">
    <property type="term" value="F:UDP-2,3-diacylglucosamine hydrolase activity"/>
    <property type="evidence" value="ECO:0007669"/>
    <property type="project" value="UniProtKB-UniRule"/>
</dbReference>
<evidence type="ECO:0000256" key="5">
    <source>
        <dbReference type="ARBA" id="ARBA00022723"/>
    </source>
</evidence>
<protein>
    <recommendedName>
        <fullName evidence="10">UDP-2,3-diacylglucosamine hydrolase</fullName>
        <ecNumber evidence="10">3.6.1.54</ecNumber>
    </recommendedName>
    <alternativeName>
        <fullName evidence="10">UDP-2,3-diacylglucosamine diphosphatase</fullName>
    </alternativeName>
</protein>
<comment type="similarity">
    <text evidence="10">Belongs to the LpxH family.</text>
</comment>
<dbReference type="NCBIfam" id="NF003743">
    <property type="entry name" value="PRK05340.1"/>
    <property type="match status" value="1"/>
</dbReference>
<evidence type="ECO:0000256" key="4">
    <source>
        <dbReference type="ARBA" id="ARBA00022556"/>
    </source>
</evidence>
<dbReference type="HAMAP" id="MF_00575">
    <property type="entry name" value="LpxH"/>
    <property type="match status" value="1"/>
</dbReference>
<dbReference type="EMBL" id="JASXSV010000008">
    <property type="protein sequence ID" value="MDP0588964.1"/>
    <property type="molecule type" value="Genomic_DNA"/>
</dbReference>
<keyword evidence="6 10" id="KW-0378">Hydrolase</keyword>